<proteinExistence type="predicted"/>
<accession>A0A2W5CGE2</accession>
<dbReference type="EMBL" id="LT906441">
    <property type="protein sequence ID" value="SNV39464.1"/>
    <property type="molecule type" value="Genomic_DNA"/>
</dbReference>
<evidence type="ECO:0000313" key="2">
    <source>
        <dbReference type="Proteomes" id="UP000215332"/>
    </source>
</evidence>
<accession>A0A239X0J2</accession>
<evidence type="ECO:0000313" key="1">
    <source>
        <dbReference type="EMBL" id="SNV39464.1"/>
    </source>
</evidence>
<dbReference type="GO" id="GO:0016020">
    <property type="term" value="C:membrane"/>
    <property type="evidence" value="ECO:0007669"/>
    <property type="project" value="InterPro"/>
</dbReference>
<reference evidence="1 2" key="1">
    <citation type="submission" date="2017-06" db="EMBL/GenBank/DDBJ databases">
        <authorList>
            <consortium name="Pathogen Informatics"/>
        </authorList>
    </citation>
    <scope>NUCLEOTIDE SEQUENCE [LARGE SCALE GENOMIC DNA]</scope>
    <source>
        <strain evidence="1 2">NCTC11865</strain>
    </source>
</reference>
<sequence length="95" mass="10824">MTVVGKILYIILQIYLVLLIARMIMSWVPLASRDFQPRGWIAVLFEAVYTVTDPPIRFFDKRIPVLRIGAVGISLGFIIVFILVSIAQSLVIRFM</sequence>
<organism evidence="1 2">
    <name type="scientific">Cutibacterium granulosum</name>
    <dbReference type="NCBI Taxonomy" id="33011"/>
    <lineage>
        <taxon>Bacteria</taxon>
        <taxon>Bacillati</taxon>
        <taxon>Actinomycetota</taxon>
        <taxon>Actinomycetes</taxon>
        <taxon>Propionibacteriales</taxon>
        <taxon>Propionibacteriaceae</taxon>
        <taxon>Cutibacterium</taxon>
    </lineage>
</organism>
<dbReference type="eggNOG" id="COG0762">
    <property type="taxonomic scope" value="Bacteria"/>
</dbReference>
<dbReference type="InterPro" id="IPR003425">
    <property type="entry name" value="CCB3/YggT"/>
</dbReference>
<dbReference type="GeneID" id="85154298"/>
<dbReference type="AlphaFoldDB" id="A0A239X0J2"/>
<dbReference type="RefSeq" id="WP_021104321.1">
    <property type="nucleotide sequence ID" value="NZ_AP026710.1"/>
</dbReference>
<protein>
    <submittedName>
        <fullName evidence="1">YGGT family</fullName>
    </submittedName>
</protein>
<gene>
    <name evidence="1" type="ORF">SAMEA4412665_01771</name>
</gene>
<name>A0A239X0J2_9ACTN</name>
<dbReference type="KEGG" id="cgrn:4412665_01771"/>
<dbReference type="Proteomes" id="UP000215332">
    <property type="component" value="Chromosome 1"/>
</dbReference>
<dbReference type="Pfam" id="PF02325">
    <property type="entry name" value="CCB3_YggT"/>
    <property type="match status" value="1"/>
</dbReference>